<sequence>MGVILLSMCILLGLLSPCARAEEGSSVWAELVLPELRVNQNQLGPPYLHLPVFLHTRVPLLDKAHFSPARGSGLEKLPERMRNVLVPPPRPTRPSDAENGRNRLRVACSATQMRVKIPRETVGSAEGLRLGTCDVSWSTKQHLVFLHYLHQCGIKREVINDRVVYSSMLHYTPLEALGSERPLPFSIPVQCHFNRFHYSYKIGFVPQVETLSDSCGCLCCSVSAQWSRLNSSEGYVVGQPMYFELDVYSVEEGERLFVNSCHVTMNNSRLSTPRFSIIDNYGCMVDSRSSSESRFLKSSRRNVVRFSVEAFVFQGKLAKQLYMHCETTVSSVTPTATSKFCTYNQKSGRWEELYGSNALCSCCNSTCLPGAPTGEECK</sequence>
<dbReference type="PANTHER" id="PTHR11576">
    <property type="entry name" value="ZONA PELLUCIDA SPERM-BINDING PROTEIN 3"/>
    <property type="match status" value="1"/>
</dbReference>
<dbReference type="Gene3D" id="2.60.40.3210">
    <property type="entry name" value="Zona pellucida, ZP-N domain"/>
    <property type="match status" value="1"/>
</dbReference>
<dbReference type="GeneTree" id="ENSGT01030000234567"/>
<evidence type="ECO:0000313" key="4">
    <source>
        <dbReference type="Ensembl" id="ENSPNAP00000014994.2"/>
    </source>
</evidence>
<dbReference type="PROSITE" id="PS51034">
    <property type="entry name" value="ZP_2"/>
    <property type="match status" value="1"/>
</dbReference>
<proteinExistence type="predicted"/>
<evidence type="ECO:0000313" key="5">
    <source>
        <dbReference type="Proteomes" id="UP001501920"/>
    </source>
</evidence>
<dbReference type="OrthoDB" id="8902383at2759"/>
<evidence type="ECO:0000256" key="1">
    <source>
        <dbReference type="ARBA" id="ARBA00023157"/>
    </source>
</evidence>
<reference evidence="4 5" key="1">
    <citation type="submission" date="2020-10" db="EMBL/GenBank/DDBJ databases">
        <title>Pygocentrus nattereri (red-bellied piranha) genome, fPygNat1, primary haplotype.</title>
        <authorList>
            <person name="Myers G."/>
            <person name="Meyer A."/>
            <person name="Karagic N."/>
            <person name="Pippel M."/>
            <person name="Winkler S."/>
            <person name="Tracey A."/>
            <person name="Wood J."/>
            <person name="Formenti G."/>
            <person name="Howe K."/>
            <person name="Fedrigo O."/>
            <person name="Jarvis E.D."/>
        </authorList>
    </citation>
    <scope>NUCLEOTIDE SEQUENCE [LARGE SCALE GENOMIC DNA]</scope>
</reference>
<protein>
    <submittedName>
        <fullName evidence="4">Zona pellucida glycoprotein 3d tandem duplicate 2</fullName>
    </submittedName>
</protein>
<keyword evidence="5" id="KW-1185">Reference proteome</keyword>
<evidence type="ECO:0000256" key="2">
    <source>
        <dbReference type="SAM" id="SignalP"/>
    </source>
</evidence>
<accession>A0A3B4CWT2</accession>
<dbReference type="InterPro" id="IPR001507">
    <property type="entry name" value="ZP_dom"/>
</dbReference>
<name>A0A3B4CWT2_PYGNA</name>
<feature type="signal peptide" evidence="2">
    <location>
        <begin position="1"/>
        <end position="21"/>
    </location>
</feature>
<dbReference type="GO" id="GO:0035803">
    <property type="term" value="P:egg coat formation"/>
    <property type="evidence" value="ECO:0007669"/>
    <property type="project" value="TreeGrafter"/>
</dbReference>
<dbReference type="Ensembl" id="ENSPNAT00000023045.2">
    <property type="protein sequence ID" value="ENSPNAP00000014994.2"/>
    <property type="gene ID" value="ENSPNAG00000020968.2"/>
</dbReference>
<reference evidence="4" key="3">
    <citation type="submission" date="2025-09" db="UniProtKB">
        <authorList>
            <consortium name="Ensembl"/>
        </authorList>
    </citation>
    <scope>IDENTIFICATION</scope>
</reference>
<dbReference type="FunFam" id="2.60.40.4100:FF:000002">
    <property type="entry name" value="Zona pellucida sperm-binding protein 3"/>
    <property type="match status" value="1"/>
</dbReference>
<dbReference type="Pfam" id="PF00100">
    <property type="entry name" value="Zona_pellucida"/>
    <property type="match status" value="1"/>
</dbReference>
<dbReference type="GO" id="GO:0007339">
    <property type="term" value="P:binding of sperm to zona pellucida"/>
    <property type="evidence" value="ECO:0007669"/>
    <property type="project" value="TreeGrafter"/>
</dbReference>
<dbReference type="OMA" id="HFSPARG"/>
<keyword evidence="2" id="KW-0732">Signal</keyword>
<dbReference type="Gene3D" id="2.60.40.4100">
    <property type="entry name" value="Zona pellucida, ZP-C domain"/>
    <property type="match status" value="1"/>
</dbReference>
<dbReference type="AlphaFoldDB" id="A0A3B4CWT2"/>
<dbReference type="Proteomes" id="UP001501920">
    <property type="component" value="Chromosome 24"/>
</dbReference>
<dbReference type="PANTHER" id="PTHR11576:SF26">
    <property type="entry name" value="ZONA PELLUCIDA GLYCOPROTEIN 3D TANDEM DUPLICATE 2"/>
    <property type="match status" value="1"/>
</dbReference>
<organism evidence="4 5">
    <name type="scientific">Pygocentrus nattereri</name>
    <name type="common">Red-bellied piranha</name>
    <dbReference type="NCBI Taxonomy" id="42514"/>
    <lineage>
        <taxon>Eukaryota</taxon>
        <taxon>Metazoa</taxon>
        <taxon>Chordata</taxon>
        <taxon>Craniata</taxon>
        <taxon>Vertebrata</taxon>
        <taxon>Euteleostomi</taxon>
        <taxon>Actinopterygii</taxon>
        <taxon>Neopterygii</taxon>
        <taxon>Teleostei</taxon>
        <taxon>Ostariophysi</taxon>
        <taxon>Characiformes</taxon>
        <taxon>Characoidei</taxon>
        <taxon>Pygocentrus</taxon>
    </lineage>
</organism>
<dbReference type="InterPro" id="IPR055355">
    <property type="entry name" value="ZP-C"/>
</dbReference>
<reference evidence="4" key="2">
    <citation type="submission" date="2025-08" db="UniProtKB">
        <authorList>
            <consortium name="Ensembl"/>
        </authorList>
    </citation>
    <scope>IDENTIFICATION</scope>
</reference>
<dbReference type="InterPro" id="IPR042235">
    <property type="entry name" value="ZP-C_dom"/>
</dbReference>
<dbReference type="GO" id="GO:2000344">
    <property type="term" value="P:positive regulation of acrosome reaction"/>
    <property type="evidence" value="ECO:0007669"/>
    <property type="project" value="TreeGrafter"/>
</dbReference>
<evidence type="ECO:0000259" key="3">
    <source>
        <dbReference type="PROSITE" id="PS51034"/>
    </source>
</evidence>
<feature type="domain" description="ZP" evidence="3">
    <location>
        <begin position="107"/>
        <end position="348"/>
    </location>
</feature>
<dbReference type="SMART" id="SM00241">
    <property type="entry name" value="ZP"/>
    <property type="match status" value="1"/>
</dbReference>
<dbReference type="GO" id="GO:0032190">
    <property type="term" value="F:acrosin binding"/>
    <property type="evidence" value="ECO:0007669"/>
    <property type="project" value="TreeGrafter"/>
</dbReference>
<keyword evidence="1" id="KW-1015">Disulfide bond</keyword>
<feature type="chain" id="PRO_5043725025" evidence="2">
    <location>
        <begin position="22"/>
        <end position="378"/>
    </location>
</feature>
<dbReference type="GO" id="GO:0031012">
    <property type="term" value="C:extracellular matrix"/>
    <property type="evidence" value="ECO:0007669"/>
    <property type="project" value="TreeGrafter"/>
</dbReference>